<name>A0AAV8XKK6_9CUCU</name>
<keyword evidence="5 6" id="KW-0012">Acyltransferase</keyword>
<comment type="pathway">
    <text evidence="6">Porphyrin-containing compound metabolism; protoporphyrin-IX biosynthesis; 5-aminolevulinate from glycine: step 1/1.</text>
</comment>
<comment type="caution">
    <text evidence="8">The sequence shown here is derived from an EMBL/GenBank/DDBJ whole genome shotgun (WGS) entry which is preliminary data.</text>
</comment>
<evidence type="ECO:0000313" key="9">
    <source>
        <dbReference type="Proteomes" id="UP001162162"/>
    </source>
</evidence>
<keyword evidence="3 6" id="KW-0808">Transferase</keyword>
<dbReference type="PANTHER" id="PTHR13693">
    <property type="entry name" value="CLASS II AMINOTRANSFERASE/8-AMINO-7-OXONONANOATE SYNTHASE"/>
    <property type="match status" value="1"/>
</dbReference>
<dbReference type="InterPro" id="IPR015422">
    <property type="entry name" value="PyrdxlP-dep_Trfase_small"/>
</dbReference>
<dbReference type="InterPro" id="IPR004839">
    <property type="entry name" value="Aminotransferase_I/II_large"/>
</dbReference>
<dbReference type="InterPro" id="IPR015421">
    <property type="entry name" value="PyrdxlP-dep_Trfase_major"/>
</dbReference>
<dbReference type="PANTHER" id="PTHR13693:SF102">
    <property type="entry name" value="2-AMINO-3-KETOBUTYRATE COENZYME A LIGASE, MITOCHONDRIAL"/>
    <property type="match status" value="1"/>
</dbReference>
<sequence>MSCPFLAKLNSRYLKNYDLMLFETYAVHCPVMSRHLKSTPTEVRDQEPRRCPFLKEVPSAVKKVDEEEETISVSRKTFFPYGSFFNLQIERKKLDHSYRIFKRIERCAELPKASWNRKPVTVWCSNDYLGMSQHPRVKRAAMEALERYGTGAGGTRNISGNSSLHEDLENTLAWLHQKEAALLFTSCYVANDSTLYTLGRMLPDCHIFSDSANHASMIHGIRNSGAQKHIFRHNDSYDLEKLLRGVEESVPKIVAFETVHSMLGTVCDLDKLLAVARRYGAITFVDEVHAVGLYGKCGAGIGEKEALLDKIDIISGTLGKAFGNSGGYIAGSSSIIDLVRSYSAGFIFTTSLPPAVVAGAAEAVEILASKEGIDLRERHQDRVDYLRNILCENRFPLGDSSSHILPIQVGYPVLCNAVCDALLKEKGHYENSQRDYAWHLSRFTVKSRWIDWLRT</sequence>
<dbReference type="CDD" id="cd06454">
    <property type="entry name" value="KBL_like"/>
    <property type="match status" value="1"/>
</dbReference>
<dbReference type="GO" id="GO:0042541">
    <property type="term" value="P:hemoglobin biosynthetic process"/>
    <property type="evidence" value="ECO:0007669"/>
    <property type="project" value="TreeGrafter"/>
</dbReference>
<evidence type="ECO:0000256" key="3">
    <source>
        <dbReference type="ARBA" id="ARBA00022679"/>
    </source>
</evidence>
<gene>
    <name evidence="8" type="ORF">NQ318_005686</name>
</gene>
<keyword evidence="6" id="KW-0350">Heme biosynthesis</keyword>
<dbReference type="Proteomes" id="UP001162162">
    <property type="component" value="Unassembled WGS sequence"/>
</dbReference>
<proteinExistence type="inferred from homology"/>
<dbReference type="Pfam" id="PF00155">
    <property type="entry name" value="Aminotran_1_2"/>
    <property type="match status" value="1"/>
</dbReference>
<feature type="domain" description="Aminotransferase class I/classII large" evidence="7">
    <location>
        <begin position="119"/>
        <end position="427"/>
    </location>
</feature>
<reference evidence="8" key="1">
    <citation type="journal article" date="2023" name="Insect Mol. Biol.">
        <title>Genome sequencing provides insights into the evolution of gene families encoding plant cell wall-degrading enzymes in longhorned beetles.</title>
        <authorList>
            <person name="Shin N.R."/>
            <person name="Okamura Y."/>
            <person name="Kirsch R."/>
            <person name="Pauchet Y."/>
        </authorList>
    </citation>
    <scope>NUCLEOTIDE SEQUENCE</scope>
    <source>
        <strain evidence="8">AMC_N1</strain>
    </source>
</reference>
<evidence type="ECO:0000259" key="7">
    <source>
        <dbReference type="Pfam" id="PF00155"/>
    </source>
</evidence>
<evidence type="ECO:0000256" key="6">
    <source>
        <dbReference type="RuleBase" id="RU910713"/>
    </source>
</evidence>
<organism evidence="8 9">
    <name type="scientific">Aromia moschata</name>
    <dbReference type="NCBI Taxonomy" id="1265417"/>
    <lineage>
        <taxon>Eukaryota</taxon>
        <taxon>Metazoa</taxon>
        <taxon>Ecdysozoa</taxon>
        <taxon>Arthropoda</taxon>
        <taxon>Hexapoda</taxon>
        <taxon>Insecta</taxon>
        <taxon>Pterygota</taxon>
        <taxon>Neoptera</taxon>
        <taxon>Endopterygota</taxon>
        <taxon>Coleoptera</taxon>
        <taxon>Polyphaga</taxon>
        <taxon>Cucujiformia</taxon>
        <taxon>Chrysomeloidea</taxon>
        <taxon>Cerambycidae</taxon>
        <taxon>Cerambycinae</taxon>
        <taxon>Callichromatini</taxon>
        <taxon>Aromia</taxon>
    </lineage>
</organism>
<accession>A0AAV8XKK6</accession>
<dbReference type="SUPFAM" id="SSF53383">
    <property type="entry name" value="PLP-dependent transferases"/>
    <property type="match status" value="1"/>
</dbReference>
<evidence type="ECO:0000256" key="2">
    <source>
        <dbReference type="ARBA" id="ARBA00008392"/>
    </source>
</evidence>
<dbReference type="AlphaFoldDB" id="A0AAV8XKK6"/>
<dbReference type="InterPro" id="IPR010961">
    <property type="entry name" value="4pyrrol_synth_NH2levulA_synth"/>
</dbReference>
<dbReference type="FunFam" id="3.40.640.10:FF:000006">
    <property type="entry name" value="5-aminolevulinate synthase, mitochondrial"/>
    <property type="match status" value="1"/>
</dbReference>
<dbReference type="NCBIfam" id="TIGR01821">
    <property type="entry name" value="5aminolev_synth"/>
    <property type="match status" value="1"/>
</dbReference>
<dbReference type="EMBL" id="JAPWTK010000494">
    <property type="protein sequence ID" value="KAJ8939325.1"/>
    <property type="molecule type" value="Genomic_DNA"/>
</dbReference>
<evidence type="ECO:0000256" key="5">
    <source>
        <dbReference type="ARBA" id="ARBA00023315"/>
    </source>
</evidence>
<keyword evidence="9" id="KW-1185">Reference proteome</keyword>
<dbReference type="InterPro" id="IPR050087">
    <property type="entry name" value="AON_synthase_class-II"/>
</dbReference>
<comment type="cofactor">
    <cofactor evidence="1 6">
        <name>pyridoxal 5'-phosphate</name>
        <dbReference type="ChEBI" id="CHEBI:597326"/>
    </cofactor>
</comment>
<dbReference type="GO" id="GO:0003870">
    <property type="term" value="F:5-aminolevulinate synthase activity"/>
    <property type="evidence" value="ECO:0007669"/>
    <property type="project" value="UniProtKB-EC"/>
</dbReference>
<dbReference type="InterPro" id="IPR015424">
    <property type="entry name" value="PyrdxlP-dep_Trfase"/>
</dbReference>
<keyword evidence="4 6" id="KW-0663">Pyridoxal phosphate</keyword>
<comment type="similarity">
    <text evidence="2 6">Belongs to the class-II pyridoxal-phosphate-dependent aminotransferase family.</text>
</comment>
<dbReference type="EC" id="2.3.1.37" evidence="6"/>
<comment type="catalytic activity">
    <reaction evidence="6">
        <text>succinyl-CoA + glycine + H(+) = 5-aminolevulinate + CO2 + CoA</text>
        <dbReference type="Rhea" id="RHEA:12921"/>
        <dbReference type="ChEBI" id="CHEBI:15378"/>
        <dbReference type="ChEBI" id="CHEBI:16526"/>
        <dbReference type="ChEBI" id="CHEBI:57287"/>
        <dbReference type="ChEBI" id="CHEBI:57292"/>
        <dbReference type="ChEBI" id="CHEBI:57305"/>
        <dbReference type="ChEBI" id="CHEBI:356416"/>
        <dbReference type="EC" id="2.3.1.37"/>
    </reaction>
</comment>
<evidence type="ECO:0000256" key="1">
    <source>
        <dbReference type="ARBA" id="ARBA00001933"/>
    </source>
</evidence>
<dbReference type="GO" id="GO:0005739">
    <property type="term" value="C:mitochondrion"/>
    <property type="evidence" value="ECO:0007669"/>
    <property type="project" value="TreeGrafter"/>
</dbReference>
<dbReference type="GO" id="GO:0006782">
    <property type="term" value="P:protoporphyrinogen IX biosynthetic process"/>
    <property type="evidence" value="ECO:0007669"/>
    <property type="project" value="UniProtKB-UniRule"/>
</dbReference>
<evidence type="ECO:0000256" key="4">
    <source>
        <dbReference type="ARBA" id="ARBA00022898"/>
    </source>
</evidence>
<dbReference type="Gene3D" id="3.90.1150.10">
    <property type="entry name" value="Aspartate Aminotransferase, domain 1"/>
    <property type="match status" value="1"/>
</dbReference>
<dbReference type="GO" id="GO:0048821">
    <property type="term" value="P:erythrocyte development"/>
    <property type="evidence" value="ECO:0007669"/>
    <property type="project" value="TreeGrafter"/>
</dbReference>
<evidence type="ECO:0000313" key="8">
    <source>
        <dbReference type="EMBL" id="KAJ8939325.1"/>
    </source>
</evidence>
<dbReference type="GO" id="GO:0030170">
    <property type="term" value="F:pyridoxal phosphate binding"/>
    <property type="evidence" value="ECO:0007669"/>
    <property type="project" value="UniProtKB-UniRule"/>
</dbReference>
<protein>
    <recommendedName>
        <fullName evidence="6">5-aminolevulinate synthase</fullName>
        <ecNumber evidence="6">2.3.1.37</ecNumber>
    </recommendedName>
    <alternativeName>
        <fullName evidence="6">5-aminolevulinic acid synthase</fullName>
    </alternativeName>
    <alternativeName>
        <fullName evidence="6">Delta-ALA synthase</fullName>
    </alternativeName>
    <alternativeName>
        <fullName evidence="6">Delta-aminolevulinate synthase</fullName>
    </alternativeName>
</protein>
<dbReference type="Gene3D" id="3.40.640.10">
    <property type="entry name" value="Type I PLP-dependent aspartate aminotransferase-like (Major domain)"/>
    <property type="match status" value="1"/>
</dbReference>